<evidence type="ECO:0000256" key="1">
    <source>
        <dbReference type="ARBA" id="ARBA00002962"/>
    </source>
</evidence>
<evidence type="ECO:0000313" key="13">
    <source>
        <dbReference type="Proteomes" id="UP000838100"/>
    </source>
</evidence>
<dbReference type="InterPro" id="IPR011990">
    <property type="entry name" value="TPR-like_helical_dom_sf"/>
</dbReference>
<evidence type="ECO:0000256" key="2">
    <source>
        <dbReference type="ARBA" id="ARBA00004429"/>
    </source>
</evidence>
<evidence type="ECO:0000256" key="9">
    <source>
        <dbReference type="ARBA" id="ARBA00023244"/>
    </source>
</evidence>
<dbReference type="InterPro" id="IPR005254">
    <property type="entry name" value="Heme_biosyn_assoc_TPR_pro"/>
</dbReference>
<evidence type="ECO:0000256" key="6">
    <source>
        <dbReference type="ARBA" id="ARBA00022692"/>
    </source>
</evidence>
<evidence type="ECO:0000256" key="10">
    <source>
        <dbReference type="SAM" id="Phobius"/>
    </source>
</evidence>
<feature type="transmembrane region" description="Helical" evidence="10">
    <location>
        <begin position="43"/>
        <end position="64"/>
    </location>
</feature>
<comment type="caution">
    <text evidence="12">The sequence shown here is derived from an EMBL/GenBank/DDBJ whole genome shotgun (WGS) entry which is preliminary data.</text>
</comment>
<dbReference type="InterPro" id="IPR010817">
    <property type="entry name" value="HemY_N"/>
</dbReference>
<evidence type="ECO:0000256" key="4">
    <source>
        <dbReference type="ARBA" id="ARBA00022475"/>
    </source>
</evidence>
<keyword evidence="8 10" id="KW-0472">Membrane</keyword>
<keyword evidence="9" id="KW-0627">Porphyrin biosynthesis</keyword>
<evidence type="ECO:0000259" key="11">
    <source>
        <dbReference type="Pfam" id="PF07219"/>
    </source>
</evidence>
<comment type="subcellular location">
    <subcellularLocation>
        <location evidence="2">Cell inner membrane</location>
        <topology evidence="2">Multi-pass membrane protein</topology>
    </subcellularLocation>
</comment>
<keyword evidence="7 10" id="KW-1133">Transmembrane helix</keyword>
<keyword evidence="4" id="KW-1003">Cell membrane</keyword>
<reference evidence="12" key="1">
    <citation type="submission" date="2021-12" db="EMBL/GenBank/DDBJ databases">
        <authorList>
            <person name="Rodrigo-Torres L."/>
            <person name="Arahal R. D."/>
            <person name="Lucena T."/>
        </authorList>
    </citation>
    <scope>NUCLEOTIDE SEQUENCE</scope>
    <source>
        <strain evidence="12">CECT 8267</strain>
    </source>
</reference>
<dbReference type="SMART" id="SM00028">
    <property type="entry name" value="TPR"/>
    <property type="match status" value="3"/>
</dbReference>
<dbReference type="Pfam" id="PF07219">
    <property type="entry name" value="HemY_N"/>
    <property type="match status" value="1"/>
</dbReference>
<sequence>MRAILITVLIALVIAFGIAWGIHNYPGYVLVAVGKTTIEMTLWVAAFIFLLAAISGLLTIWLIARSLRLPFATRNWLTGFGSRNANALYNRGLIAFSEGHWEKSRKALERAAKRSDHNLVHYLVAARASYRLNDEKSVEKFLQLAYVSAPNAHATIEITQAEMQLAAKHYEQSLATILRLRKKLGKQHPFVLELLVKTYRGLKDYRHLEKLLVEVERSSGFTAEQYEALAIEVYQQRLQAVAKMPDAVSGLQEQWAKLNKKQKNTAELLLSYSALLGEVGAAEVAVNELQRYLRKYWDDEAVELYGRLKSADLQKQLLFAEGWLKERNNNPVLLLSLARICMRLELWGKAREYYETSLRFTRNNEAYLELAQLSAALGDEDKSKEYYRLSFNLEQQGLALPMPSKPLR</sequence>
<organism evidence="12 13">
    <name type="scientific">Sinobacterium norvegicum</name>
    <dbReference type="NCBI Taxonomy" id="1641715"/>
    <lineage>
        <taxon>Bacteria</taxon>
        <taxon>Pseudomonadati</taxon>
        <taxon>Pseudomonadota</taxon>
        <taxon>Gammaproteobacteria</taxon>
        <taxon>Cellvibrionales</taxon>
        <taxon>Spongiibacteraceae</taxon>
        <taxon>Sinobacterium</taxon>
    </lineage>
</organism>
<keyword evidence="5" id="KW-0997">Cell inner membrane</keyword>
<feature type="domain" description="HemY N-terminal" evidence="11">
    <location>
        <begin position="27"/>
        <end position="130"/>
    </location>
</feature>
<evidence type="ECO:0000313" key="12">
    <source>
        <dbReference type="EMBL" id="CAH0991814.1"/>
    </source>
</evidence>
<protein>
    <submittedName>
        <fullName evidence="12">Protein HemY</fullName>
    </submittedName>
</protein>
<comment type="function">
    <text evidence="1">Involved in a late step of protoheme IX synthesis.</text>
</comment>
<gene>
    <name evidence="12" type="primary">hemY</name>
    <name evidence="12" type="ORF">SIN8267_01929</name>
</gene>
<dbReference type="SUPFAM" id="SSF48452">
    <property type="entry name" value="TPR-like"/>
    <property type="match status" value="2"/>
</dbReference>
<evidence type="ECO:0000256" key="7">
    <source>
        <dbReference type="ARBA" id="ARBA00022989"/>
    </source>
</evidence>
<dbReference type="Proteomes" id="UP000838100">
    <property type="component" value="Unassembled WGS sequence"/>
</dbReference>
<dbReference type="InterPro" id="IPR019734">
    <property type="entry name" value="TPR_rpt"/>
</dbReference>
<comment type="pathway">
    <text evidence="3">Porphyrin-containing compound metabolism; protoheme biosynthesis.</text>
</comment>
<dbReference type="Pfam" id="PF13181">
    <property type="entry name" value="TPR_8"/>
    <property type="match status" value="1"/>
</dbReference>
<dbReference type="RefSeq" id="WP_237444514.1">
    <property type="nucleotide sequence ID" value="NZ_CAKLPX010000002.1"/>
</dbReference>
<name>A0ABN8EHF7_9GAMM</name>
<dbReference type="EMBL" id="CAKLPX010000002">
    <property type="protein sequence ID" value="CAH0991814.1"/>
    <property type="molecule type" value="Genomic_DNA"/>
</dbReference>
<dbReference type="Gene3D" id="1.25.40.10">
    <property type="entry name" value="Tetratricopeptide repeat domain"/>
    <property type="match status" value="2"/>
</dbReference>
<evidence type="ECO:0000256" key="5">
    <source>
        <dbReference type="ARBA" id="ARBA00022519"/>
    </source>
</evidence>
<keyword evidence="13" id="KW-1185">Reference proteome</keyword>
<evidence type="ECO:0000256" key="8">
    <source>
        <dbReference type="ARBA" id="ARBA00023136"/>
    </source>
</evidence>
<proteinExistence type="predicted"/>
<keyword evidence="6 10" id="KW-0812">Transmembrane</keyword>
<evidence type="ECO:0000256" key="3">
    <source>
        <dbReference type="ARBA" id="ARBA00004744"/>
    </source>
</evidence>
<dbReference type="NCBIfam" id="TIGR00540">
    <property type="entry name" value="TPR_hemY_coli"/>
    <property type="match status" value="1"/>
</dbReference>
<accession>A0ABN8EHF7</accession>